<dbReference type="AlphaFoldDB" id="A0A5B8I5Q3"/>
<feature type="transmembrane region" description="Helical" evidence="6">
    <location>
        <begin position="306"/>
        <end position="324"/>
    </location>
</feature>
<evidence type="ECO:0000313" key="8">
    <source>
        <dbReference type="Proteomes" id="UP000318483"/>
    </source>
</evidence>
<feature type="transmembrane region" description="Helical" evidence="6">
    <location>
        <begin position="280"/>
        <end position="299"/>
    </location>
</feature>
<keyword evidence="3 6" id="KW-0812">Transmembrane</keyword>
<organism evidence="7 8">
    <name type="scientific">Qingshengfaniella alkalisoli</name>
    <dbReference type="NCBI Taxonomy" id="2599296"/>
    <lineage>
        <taxon>Bacteria</taxon>
        <taxon>Pseudomonadati</taxon>
        <taxon>Pseudomonadota</taxon>
        <taxon>Alphaproteobacteria</taxon>
        <taxon>Rhodobacterales</taxon>
        <taxon>Paracoccaceae</taxon>
        <taxon>Qingshengfaniella</taxon>
    </lineage>
</organism>
<feature type="transmembrane region" description="Helical" evidence="6">
    <location>
        <begin position="12"/>
        <end position="29"/>
    </location>
</feature>
<keyword evidence="5 6" id="KW-0472">Membrane</keyword>
<name>A0A5B8I5Q3_9RHOB</name>
<accession>A0A5B8I5Q3</accession>
<dbReference type="InterPro" id="IPR005495">
    <property type="entry name" value="LptG/LptF_permease"/>
</dbReference>
<dbReference type="KEGG" id="lit:FPZ52_03105"/>
<feature type="transmembrane region" description="Helical" evidence="6">
    <location>
        <begin position="49"/>
        <end position="79"/>
    </location>
</feature>
<evidence type="ECO:0000256" key="6">
    <source>
        <dbReference type="SAM" id="Phobius"/>
    </source>
</evidence>
<feature type="transmembrane region" description="Helical" evidence="6">
    <location>
        <begin position="99"/>
        <end position="121"/>
    </location>
</feature>
<evidence type="ECO:0000313" key="7">
    <source>
        <dbReference type="EMBL" id="QDY68709.1"/>
    </source>
</evidence>
<evidence type="ECO:0000256" key="1">
    <source>
        <dbReference type="ARBA" id="ARBA00004651"/>
    </source>
</evidence>
<proteinExistence type="predicted"/>
<keyword evidence="2" id="KW-1003">Cell membrane</keyword>
<gene>
    <name evidence="7" type="primary">lptG</name>
    <name evidence="7" type="ORF">FPZ52_03105</name>
</gene>
<dbReference type="GO" id="GO:0015920">
    <property type="term" value="P:lipopolysaccharide transport"/>
    <property type="evidence" value="ECO:0007669"/>
    <property type="project" value="TreeGrafter"/>
</dbReference>
<dbReference type="GO" id="GO:0043190">
    <property type="term" value="C:ATP-binding cassette (ABC) transporter complex"/>
    <property type="evidence" value="ECO:0007669"/>
    <property type="project" value="InterPro"/>
</dbReference>
<protein>
    <submittedName>
        <fullName evidence="7">LPS export ABC transporter permease LptG</fullName>
    </submittedName>
</protein>
<dbReference type="Proteomes" id="UP000318483">
    <property type="component" value="Chromosome"/>
</dbReference>
<feature type="transmembrane region" description="Helical" evidence="6">
    <location>
        <begin position="336"/>
        <end position="358"/>
    </location>
</feature>
<dbReference type="GO" id="GO:0055085">
    <property type="term" value="P:transmembrane transport"/>
    <property type="evidence" value="ECO:0007669"/>
    <property type="project" value="InterPro"/>
</dbReference>
<evidence type="ECO:0000256" key="2">
    <source>
        <dbReference type="ARBA" id="ARBA00022475"/>
    </source>
</evidence>
<sequence length="363" mass="40194">MTLHFYFARKFLFTWLGILAAFATFMWLVDLVEHIRRFDGESVSFTTLAYLTLLHLPITLYEVLTLVVLLATVTLFITLARTSELVVTRAAGRSAIRSVLSPLFTAALIGGLVVAVGNPVVASLSIRYDTETNRIHGSERVISVGRDGLWLRQGSNDRQTAIHAERANSDGTELSTVTFYGFEGNGKPTYRANAVRAILTDGAWRLEDVKRWDLAIQNPEEMAESLDSLDIPSELTRDQIRDSFARPEAIPIWELPAFIGHLEQAGFSARLHRVWFQSELARPLLFAAMVFIGAVFTLRHTRFGRTGLMVLAAVGSGFAVYFVSRLAATMAETGQIPIFIAVWGPPVACICLALSLLLQFEDG</sequence>
<dbReference type="EMBL" id="CP042261">
    <property type="protein sequence ID" value="QDY68709.1"/>
    <property type="molecule type" value="Genomic_DNA"/>
</dbReference>
<keyword evidence="8" id="KW-1185">Reference proteome</keyword>
<comment type="subcellular location">
    <subcellularLocation>
        <location evidence="1">Cell membrane</location>
        <topology evidence="1">Multi-pass membrane protein</topology>
    </subcellularLocation>
</comment>
<dbReference type="PANTHER" id="PTHR33529:SF2">
    <property type="entry name" value="LIPOPOLYSACCHARIDE EXPORT SYSTEM PERMEASE PROTEIN LPTG"/>
    <property type="match status" value="1"/>
</dbReference>
<reference evidence="7 8" key="1">
    <citation type="submission" date="2019-07" db="EMBL/GenBank/DDBJ databases">
        <title>Litoreibacter alkalisoli sp. nov., isolated from saline-alkaline soil.</title>
        <authorList>
            <person name="Wang S."/>
            <person name="Xu L."/>
            <person name="Xing Y.-T."/>
            <person name="Sun J.-Q."/>
        </authorList>
    </citation>
    <scope>NUCLEOTIDE SEQUENCE [LARGE SCALE GENOMIC DNA]</scope>
    <source>
        <strain evidence="7 8">LN3S51</strain>
    </source>
</reference>
<keyword evidence="4 6" id="KW-1133">Transmembrane helix</keyword>
<dbReference type="PANTHER" id="PTHR33529">
    <property type="entry name" value="SLR0882 PROTEIN-RELATED"/>
    <property type="match status" value="1"/>
</dbReference>
<dbReference type="InterPro" id="IPR030923">
    <property type="entry name" value="LptG"/>
</dbReference>
<dbReference type="OrthoDB" id="9798468at2"/>
<dbReference type="NCBIfam" id="TIGR04408">
    <property type="entry name" value="LptG_lptG"/>
    <property type="match status" value="1"/>
</dbReference>
<evidence type="ECO:0000256" key="5">
    <source>
        <dbReference type="ARBA" id="ARBA00023136"/>
    </source>
</evidence>
<evidence type="ECO:0000256" key="4">
    <source>
        <dbReference type="ARBA" id="ARBA00022989"/>
    </source>
</evidence>
<dbReference type="RefSeq" id="WP_146363603.1">
    <property type="nucleotide sequence ID" value="NZ_CP042261.1"/>
</dbReference>
<dbReference type="Pfam" id="PF03739">
    <property type="entry name" value="LptF_LptG"/>
    <property type="match status" value="1"/>
</dbReference>
<evidence type="ECO:0000256" key="3">
    <source>
        <dbReference type="ARBA" id="ARBA00022692"/>
    </source>
</evidence>